<gene>
    <name evidence="2" type="ORF">ZRA01_34170</name>
</gene>
<reference evidence="2 3" key="1">
    <citation type="submission" date="2019-06" db="EMBL/GenBank/DDBJ databases">
        <title>Whole genome shotgun sequence of Zoogloea ramigera NBRC 15342.</title>
        <authorList>
            <person name="Hosoyama A."/>
            <person name="Uohara A."/>
            <person name="Ohji S."/>
            <person name="Ichikawa N."/>
        </authorList>
    </citation>
    <scope>NUCLEOTIDE SEQUENCE [LARGE SCALE GENOMIC DNA]</scope>
    <source>
        <strain evidence="2 3">NBRC 15342</strain>
    </source>
</reference>
<dbReference type="GO" id="GO:0008081">
    <property type="term" value="F:phosphoric diester hydrolase activity"/>
    <property type="evidence" value="ECO:0007669"/>
    <property type="project" value="UniProtKB-ARBA"/>
</dbReference>
<dbReference type="Pfam" id="PF11871">
    <property type="entry name" value="DUF3391"/>
    <property type="match status" value="1"/>
</dbReference>
<dbReference type="AlphaFoldDB" id="A0A4Y4D0S5"/>
<dbReference type="InterPro" id="IPR037522">
    <property type="entry name" value="HD_GYP_dom"/>
</dbReference>
<dbReference type="Proteomes" id="UP000318422">
    <property type="component" value="Unassembled WGS sequence"/>
</dbReference>
<keyword evidence="3" id="KW-1185">Reference proteome</keyword>
<name>A0A4Y4D0S5_ZOORA</name>
<evidence type="ECO:0000313" key="2">
    <source>
        <dbReference type="EMBL" id="GEC97344.1"/>
    </source>
</evidence>
<dbReference type="Pfam" id="PF13487">
    <property type="entry name" value="HD_5"/>
    <property type="match status" value="1"/>
</dbReference>
<protein>
    <recommendedName>
        <fullName evidence="1">HD-GYP domain-containing protein</fullName>
    </recommendedName>
</protein>
<dbReference type="OrthoDB" id="9763857at2"/>
<accession>A0A4Y4D0S5</accession>
<dbReference type="InterPro" id="IPR021812">
    <property type="entry name" value="DUF3391"/>
</dbReference>
<dbReference type="Gene3D" id="1.10.3210.10">
    <property type="entry name" value="Hypothetical protein af1432"/>
    <property type="match status" value="1"/>
</dbReference>
<organism evidence="2 3">
    <name type="scientific">Zoogloea ramigera</name>
    <dbReference type="NCBI Taxonomy" id="350"/>
    <lineage>
        <taxon>Bacteria</taxon>
        <taxon>Pseudomonadati</taxon>
        <taxon>Pseudomonadota</taxon>
        <taxon>Betaproteobacteria</taxon>
        <taxon>Rhodocyclales</taxon>
        <taxon>Zoogloeaceae</taxon>
        <taxon>Zoogloea</taxon>
    </lineage>
</organism>
<dbReference type="PANTHER" id="PTHR43155:SF2">
    <property type="entry name" value="CYCLIC DI-GMP PHOSPHODIESTERASE PA4108"/>
    <property type="match status" value="1"/>
</dbReference>
<sequence length="510" mass="55898">MKEIVAAPDLRIGMFVAELDRPWLESPFLMQGFVIEDEETLAQLRELCRFVHVDRTRSVGDAWRAEDAPRLDPRRERSATLGAFQAPAEARRRPVDFFGLLRSLRSMGKGSASAGEVAQAQAMKPLVHVYPDAVGQRRLSPLGEAEAANYAARAMGQPLITGEESRRRNVGFRPRLDRAGAADTLTGLTYLEPTVALEEEIVTALPLVNRAHGLLAQIALDVQRSLNPDLERLRGVVSEMVLSVARNPDALLWLARLKQTDQYSYAHSLDVSAHVMIFGRYLGLGDESIGHLGMAGMLQDVGKLKLPPALLQKSGPLSPREHEIFRSHVDFSLQILSKSSGVSLSMLEIVTRHHERCDGSGYPLGLKGEQVGLMAEITGLCDTYCAMTRERPYGEAASAQVALDALRAQRGVGFSESTVDQFVQCIGLYPVGTLVELNSGEVAVVVAQNRIRRLKPRVMILLGPDKQPNAYPHTLDLLYEQPTATGQPYAIVRALPPGAHGVDASEFYLT</sequence>
<dbReference type="CDD" id="cd00077">
    <property type="entry name" value="HDc"/>
    <property type="match status" value="1"/>
</dbReference>
<proteinExistence type="predicted"/>
<dbReference type="PROSITE" id="PS51832">
    <property type="entry name" value="HD_GYP"/>
    <property type="match status" value="1"/>
</dbReference>
<evidence type="ECO:0000313" key="3">
    <source>
        <dbReference type="Proteomes" id="UP000318422"/>
    </source>
</evidence>
<dbReference type="InterPro" id="IPR003607">
    <property type="entry name" value="HD/PDEase_dom"/>
</dbReference>
<feature type="domain" description="HD-GYP" evidence="1">
    <location>
        <begin position="242"/>
        <end position="438"/>
    </location>
</feature>
<evidence type="ECO:0000259" key="1">
    <source>
        <dbReference type="PROSITE" id="PS51832"/>
    </source>
</evidence>
<dbReference type="EMBL" id="BJNV01000078">
    <property type="protein sequence ID" value="GEC97344.1"/>
    <property type="molecule type" value="Genomic_DNA"/>
</dbReference>
<dbReference type="SUPFAM" id="SSF109604">
    <property type="entry name" value="HD-domain/PDEase-like"/>
    <property type="match status" value="1"/>
</dbReference>
<dbReference type="PANTHER" id="PTHR43155">
    <property type="entry name" value="CYCLIC DI-GMP PHOSPHODIESTERASE PA4108-RELATED"/>
    <property type="match status" value="1"/>
</dbReference>
<comment type="caution">
    <text evidence="2">The sequence shown here is derived from an EMBL/GenBank/DDBJ whole genome shotgun (WGS) entry which is preliminary data.</text>
</comment>
<dbReference type="RefSeq" id="WP_141354559.1">
    <property type="nucleotide sequence ID" value="NZ_BJNV01000078.1"/>
</dbReference>